<evidence type="ECO:0000313" key="8">
    <source>
        <dbReference type="EMBL" id="JAA69948.1"/>
    </source>
</evidence>
<keyword evidence="8" id="KW-0378">Hydrolase</keyword>
<keyword evidence="8" id="KW-0547">Nucleotide-binding</keyword>
<evidence type="ECO:0000256" key="6">
    <source>
        <dbReference type="SAM" id="MobiDB-lite"/>
    </source>
</evidence>
<dbReference type="FunFam" id="1.10.10.10:FF:000306">
    <property type="entry name" value="ATP-dependent DNA helicase"/>
    <property type="match status" value="1"/>
</dbReference>
<dbReference type="AlphaFoldDB" id="A0A0K8RGF2"/>
<feature type="compositionally biased region" description="Basic residues" evidence="6">
    <location>
        <begin position="233"/>
        <end position="242"/>
    </location>
</feature>
<keyword evidence="8" id="KW-0347">Helicase</keyword>
<reference evidence="8" key="1">
    <citation type="submission" date="2012-12" db="EMBL/GenBank/DDBJ databases">
        <title>Identification and characterization of a phenylalanine ammonia-lyase gene family in Isatis indigotica Fort.</title>
        <authorList>
            <person name="Liu Q."/>
            <person name="Chen J."/>
            <person name="Zhou X."/>
            <person name="Di P."/>
            <person name="Xiao Y."/>
            <person name="Xuan H."/>
            <person name="Zhang L."/>
            <person name="Chen W."/>
        </authorList>
    </citation>
    <scope>NUCLEOTIDE SEQUENCE</scope>
    <source>
        <tissue evidence="8">Salivary gland</tissue>
    </source>
</reference>
<evidence type="ECO:0000256" key="4">
    <source>
        <dbReference type="ARBA" id="ARBA00034617"/>
    </source>
</evidence>
<feature type="compositionally biased region" description="Polar residues" evidence="6">
    <location>
        <begin position="221"/>
        <end position="232"/>
    </location>
</feature>
<evidence type="ECO:0000259" key="7">
    <source>
        <dbReference type="Pfam" id="PF16124"/>
    </source>
</evidence>
<dbReference type="Gene3D" id="1.10.10.10">
    <property type="entry name" value="Winged helix-like DNA-binding domain superfamily/Winged helix DNA-binding domain"/>
    <property type="match status" value="1"/>
</dbReference>
<feature type="region of interest" description="Disordered" evidence="6">
    <location>
        <begin position="187"/>
        <end position="242"/>
    </location>
</feature>
<name>A0A0K8RGF2_IXORI</name>
<proteinExistence type="evidence at transcript level"/>
<dbReference type="PANTHER" id="PTHR13710">
    <property type="entry name" value="DNA HELICASE RECQ FAMILY MEMBER"/>
    <property type="match status" value="1"/>
</dbReference>
<comment type="similarity">
    <text evidence="1">Belongs to the helicase family. RecQ subfamily.</text>
</comment>
<dbReference type="GO" id="GO:0005737">
    <property type="term" value="C:cytoplasm"/>
    <property type="evidence" value="ECO:0007669"/>
    <property type="project" value="TreeGrafter"/>
</dbReference>
<keyword evidence="3" id="KW-0413">Isomerase</keyword>
<dbReference type="GO" id="GO:0005694">
    <property type="term" value="C:chromosome"/>
    <property type="evidence" value="ECO:0007669"/>
    <property type="project" value="TreeGrafter"/>
</dbReference>
<keyword evidence="8" id="KW-0067">ATP-binding</keyword>
<dbReference type="GO" id="GO:0009378">
    <property type="term" value="F:four-way junction helicase activity"/>
    <property type="evidence" value="ECO:0007669"/>
    <property type="project" value="TreeGrafter"/>
</dbReference>
<keyword evidence="2" id="KW-0238">DNA-binding</keyword>
<comment type="catalytic activity">
    <reaction evidence="4">
        <text>Couples ATP hydrolysis with the unwinding of duplex DNA by translocating in the 3'-5' direction.</text>
        <dbReference type="EC" id="5.6.2.4"/>
    </reaction>
</comment>
<dbReference type="GO" id="GO:0000724">
    <property type="term" value="P:double-strand break repair via homologous recombination"/>
    <property type="evidence" value="ECO:0007669"/>
    <property type="project" value="TreeGrafter"/>
</dbReference>
<dbReference type="GO" id="GO:0003677">
    <property type="term" value="F:DNA binding"/>
    <property type="evidence" value="ECO:0007669"/>
    <property type="project" value="UniProtKB-KW"/>
</dbReference>
<dbReference type="EMBL" id="GADI01003860">
    <property type="protein sequence ID" value="JAA69948.1"/>
    <property type="molecule type" value="mRNA"/>
</dbReference>
<dbReference type="GO" id="GO:0043138">
    <property type="term" value="F:3'-5' DNA helicase activity"/>
    <property type="evidence" value="ECO:0007669"/>
    <property type="project" value="UniProtKB-EC"/>
</dbReference>
<evidence type="ECO:0000256" key="2">
    <source>
        <dbReference type="ARBA" id="ARBA00023125"/>
    </source>
</evidence>
<dbReference type="PANTHER" id="PTHR13710:SF105">
    <property type="entry name" value="ATP-DEPENDENT DNA HELICASE Q1"/>
    <property type="match status" value="1"/>
</dbReference>
<organism evidence="8">
    <name type="scientific">Ixodes ricinus</name>
    <name type="common">Common tick</name>
    <name type="synonym">Acarus ricinus</name>
    <dbReference type="NCBI Taxonomy" id="34613"/>
    <lineage>
        <taxon>Eukaryota</taxon>
        <taxon>Metazoa</taxon>
        <taxon>Ecdysozoa</taxon>
        <taxon>Arthropoda</taxon>
        <taxon>Chelicerata</taxon>
        <taxon>Arachnida</taxon>
        <taxon>Acari</taxon>
        <taxon>Parasitiformes</taxon>
        <taxon>Ixodida</taxon>
        <taxon>Ixodoidea</taxon>
        <taxon>Ixodidae</taxon>
        <taxon>Ixodinae</taxon>
        <taxon>Ixodes</taxon>
    </lineage>
</organism>
<dbReference type="Pfam" id="PF16124">
    <property type="entry name" value="RecQ_Zn_bind"/>
    <property type="match status" value="1"/>
</dbReference>
<evidence type="ECO:0000256" key="5">
    <source>
        <dbReference type="ARBA" id="ARBA00034808"/>
    </source>
</evidence>
<protein>
    <recommendedName>
        <fullName evidence="5">DNA 3'-5' helicase</fullName>
        <ecNumber evidence="5">5.6.2.4</ecNumber>
    </recommendedName>
</protein>
<feature type="compositionally biased region" description="Basic and acidic residues" evidence="6">
    <location>
        <begin position="202"/>
        <end position="215"/>
    </location>
</feature>
<sequence length="242" mass="27699">MTQKQTVSYIMDFGDIFRISSMVVMENVGQQKLYEMVSYCQNISKCRRVLIAQHFDEVWNSEACNKMCDNCCKDISFERKNVTAYCRDLIKILQQAEEMNEKLTPLKLIDSWMGKGAAKLRVAAVAPPTLPREDLEKIIAHFLLQQYLKEDYSFTAYATISYLKVGPKANLLNNEAHAITMQVKKSAQTSFKTESPQTCHSESSDKKREGKNLDHFRKKSANMSQQSESKNTGAKKRKIDDV</sequence>
<dbReference type="InterPro" id="IPR027417">
    <property type="entry name" value="P-loop_NTPase"/>
</dbReference>
<dbReference type="EC" id="5.6.2.4" evidence="5"/>
<dbReference type="InterPro" id="IPR036388">
    <property type="entry name" value="WH-like_DNA-bd_sf"/>
</dbReference>
<accession>A0A0K8RGF2</accession>
<feature type="compositionally biased region" description="Polar residues" evidence="6">
    <location>
        <begin position="187"/>
        <end position="201"/>
    </location>
</feature>
<evidence type="ECO:0000256" key="3">
    <source>
        <dbReference type="ARBA" id="ARBA00023235"/>
    </source>
</evidence>
<evidence type="ECO:0000256" key="1">
    <source>
        <dbReference type="ARBA" id="ARBA00005446"/>
    </source>
</evidence>
<dbReference type="InterPro" id="IPR032284">
    <property type="entry name" value="RecQ_Zn-bd"/>
</dbReference>
<dbReference type="Gene3D" id="3.40.50.300">
    <property type="entry name" value="P-loop containing nucleotide triphosphate hydrolases"/>
    <property type="match status" value="1"/>
</dbReference>
<feature type="domain" description="ATP-dependent DNA helicase RecQ zinc-binding" evidence="7">
    <location>
        <begin position="14"/>
        <end position="72"/>
    </location>
</feature>